<reference evidence="1" key="1">
    <citation type="submission" date="2021-03" db="EMBL/GenBank/DDBJ databases">
        <title>Draft genome sequence of rust myrtle Austropuccinia psidii MF-1, a brazilian biotype.</title>
        <authorList>
            <person name="Quecine M.C."/>
            <person name="Pachon D.M.R."/>
            <person name="Bonatelli M.L."/>
            <person name="Correr F.H."/>
            <person name="Franceschini L.M."/>
            <person name="Leite T.F."/>
            <person name="Margarido G.R.A."/>
            <person name="Almeida C.A."/>
            <person name="Ferrarezi J.A."/>
            <person name="Labate C.A."/>
        </authorList>
    </citation>
    <scope>NUCLEOTIDE SEQUENCE</scope>
    <source>
        <strain evidence="1">MF-1</strain>
    </source>
</reference>
<protein>
    <submittedName>
        <fullName evidence="1">Uncharacterized protein</fullName>
    </submittedName>
</protein>
<dbReference type="AlphaFoldDB" id="A0A9Q3CFH8"/>
<comment type="caution">
    <text evidence="1">The sequence shown here is derived from an EMBL/GenBank/DDBJ whole genome shotgun (WGS) entry which is preliminary data.</text>
</comment>
<dbReference type="EMBL" id="AVOT02006441">
    <property type="protein sequence ID" value="MBW0481575.1"/>
    <property type="molecule type" value="Genomic_DNA"/>
</dbReference>
<evidence type="ECO:0000313" key="2">
    <source>
        <dbReference type="Proteomes" id="UP000765509"/>
    </source>
</evidence>
<sequence>MIQSLEDVVRRICAYGLELKYCDGFIHDWCNLLSALELSYKTSVKASTNQNPAILEKGWNDRLLQDLLRKYLVEIHPTTASFKGILEKATKHAV</sequence>
<dbReference type="Proteomes" id="UP000765509">
    <property type="component" value="Unassembled WGS sequence"/>
</dbReference>
<accession>A0A9Q3CFH8</accession>
<organism evidence="1 2">
    <name type="scientific">Austropuccinia psidii MF-1</name>
    <dbReference type="NCBI Taxonomy" id="1389203"/>
    <lineage>
        <taxon>Eukaryota</taxon>
        <taxon>Fungi</taxon>
        <taxon>Dikarya</taxon>
        <taxon>Basidiomycota</taxon>
        <taxon>Pucciniomycotina</taxon>
        <taxon>Pucciniomycetes</taxon>
        <taxon>Pucciniales</taxon>
        <taxon>Sphaerophragmiaceae</taxon>
        <taxon>Austropuccinia</taxon>
    </lineage>
</organism>
<gene>
    <name evidence="1" type="ORF">O181_021290</name>
</gene>
<dbReference type="OrthoDB" id="2595244at2759"/>
<keyword evidence="2" id="KW-1185">Reference proteome</keyword>
<name>A0A9Q3CFH8_9BASI</name>
<proteinExistence type="predicted"/>
<evidence type="ECO:0000313" key="1">
    <source>
        <dbReference type="EMBL" id="MBW0481575.1"/>
    </source>
</evidence>